<feature type="domain" description="GATA-type" evidence="13">
    <location>
        <begin position="371"/>
        <end position="425"/>
    </location>
</feature>
<sequence length="763" mass="84679">MSYFRSEVNTNSIGSEIRQQNWFGQTVPPVEETTYALTASETNREKTDLVHHTHTVRSPSNMRMEKMVFAMDVSKPNPQMDHAKRRKLVHLSPICGPTDVNECDIKPSRPSNESPDESGTSALQIDKLKRERESNFPEEIRLVNPHFTQPMDASSRVPWQLPNVRQWNESSNPRNYISASREMNRRDSLIVPFTGPYSLFSFSHIRNDAPGLPPPSETNTFRREDSICPDRGYAHSDHSFMHATTIKSIGPPAGEEAECHSMDDPLFPSSDPYLTSNSPPKSSQPSMDDTNLSKLTTVGQSLPAYLNEFPLSHTASTCWATNDVSYANSEIPDFAAAAAAMAFRGLDPATTMQMLRMSSLACKLRNKPRSTPDGRECVNCGATQTPLWRRDETGHYLCNACGLYHKMNGTSRPLIKPKRRMSANRKLGTICANCQTSHTTLWRRNQHGDPVCNACGLYYKLHHINRPMSMKKEIIQTRNRKLTQSKKRKDIEQFSQLISSAAAAAVVADHASHEVAQWFGSVHQNLPISPRNNTYLDACCSFEPCLPPESFGNVEDVKAPPLHAPAPLPNPANRSYLLNEFYPIKRMKTHSPSLWNASSYVTSPLGQSQPVVTTTTTTTAITNVIPRTVPVSTPLYSVENSESVESSSNRSQLLPACEARTGINHGGPQATRSVVASPSIFGLSLGIRPDEDLVRNNLVPYSTWPVFNPHPSNEIPDSMTYSIPTTIGGGSAPDSSSMLFQERPRSINAQCFSEIQCLPLTLP</sequence>
<keyword evidence="5" id="KW-0862">Zinc</keyword>
<dbReference type="GO" id="GO:0000122">
    <property type="term" value="P:negative regulation of transcription by RNA polymerase II"/>
    <property type="evidence" value="ECO:0007669"/>
    <property type="project" value="TreeGrafter"/>
</dbReference>
<keyword evidence="9" id="KW-0804">Transcription</keyword>
<dbReference type="GO" id="GO:0008270">
    <property type="term" value="F:zinc ion binding"/>
    <property type="evidence" value="ECO:0007669"/>
    <property type="project" value="UniProtKB-KW"/>
</dbReference>
<evidence type="ECO:0000256" key="3">
    <source>
        <dbReference type="ARBA" id="ARBA00022737"/>
    </source>
</evidence>
<keyword evidence="8" id="KW-0010">Activator</keyword>
<dbReference type="GO" id="GO:0005634">
    <property type="term" value="C:nucleus"/>
    <property type="evidence" value="ECO:0007669"/>
    <property type="project" value="UniProtKB-SubCell"/>
</dbReference>
<dbReference type="GO" id="GO:0045944">
    <property type="term" value="P:positive regulation of transcription by RNA polymerase II"/>
    <property type="evidence" value="ECO:0007669"/>
    <property type="project" value="TreeGrafter"/>
</dbReference>
<dbReference type="GO" id="GO:0000978">
    <property type="term" value="F:RNA polymerase II cis-regulatory region sequence-specific DNA binding"/>
    <property type="evidence" value="ECO:0007669"/>
    <property type="project" value="TreeGrafter"/>
</dbReference>
<protein>
    <submittedName>
        <fullName evidence="14">GATA-binding factor 3</fullName>
    </submittedName>
</protein>
<evidence type="ECO:0000256" key="5">
    <source>
        <dbReference type="ARBA" id="ARBA00022833"/>
    </source>
</evidence>
<dbReference type="FunFam" id="3.30.50.10:FF:000001">
    <property type="entry name" value="GATA transcription factor (GATAd)"/>
    <property type="match status" value="1"/>
</dbReference>
<dbReference type="Gene3D" id="3.30.50.10">
    <property type="entry name" value="Erythroid Transcription Factor GATA-1, subunit A"/>
    <property type="match status" value="2"/>
</dbReference>
<keyword evidence="6" id="KW-0805">Transcription regulation</keyword>
<dbReference type="GO" id="GO:0000981">
    <property type="term" value="F:DNA-binding transcription factor activity, RNA polymerase II-specific"/>
    <property type="evidence" value="ECO:0007669"/>
    <property type="project" value="TreeGrafter"/>
</dbReference>
<evidence type="ECO:0000256" key="4">
    <source>
        <dbReference type="ARBA" id="ARBA00022771"/>
    </source>
</evidence>
<evidence type="ECO:0000256" key="9">
    <source>
        <dbReference type="ARBA" id="ARBA00023163"/>
    </source>
</evidence>
<accession>A0A8E0RW19</accession>
<dbReference type="PROSITE" id="PS50114">
    <property type="entry name" value="GATA_ZN_FINGER_2"/>
    <property type="match status" value="2"/>
</dbReference>
<evidence type="ECO:0000256" key="10">
    <source>
        <dbReference type="ARBA" id="ARBA00023242"/>
    </source>
</evidence>
<evidence type="ECO:0000256" key="2">
    <source>
        <dbReference type="ARBA" id="ARBA00022723"/>
    </source>
</evidence>
<proteinExistence type="predicted"/>
<keyword evidence="4 11" id="KW-0863">Zinc-finger</keyword>
<feature type="compositionally biased region" description="Polar residues" evidence="12">
    <location>
        <begin position="272"/>
        <end position="292"/>
    </location>
</feature>
<dbReference type="PANTHER" id="PTHR10071">
    <property type="entry name" value="TRANSCRIPTION FACTOR GATA FAMILY MEMBER"/>
    <property type="match status" value="1"/>
</dbReference>
<keyword evidence="3" id="KW-0677">Repeat</keyword>
<feature type="domain" description="GATA-type" evidence="13">
    <location>
        <begin position="425"/>
        <end position="478"/>
    </location>
</feature>
<evidence type="ECO:0000256" key="8">
    <source>
        <dbReference type="ARBA" id="ARBA00023159"/>
    </source>
</evidence>
<keyword evidence="7" id="KW-0238">DNA-binding</keyword>
<evidence type="ECO:0000256" key="1">
    <source>
        <dbReference type="ARBA" id="ARBA00004123"/>
    </source>
</evidence>
<feature type="region of interest" description="Disordered" evidence="12">
    <location>
        <begin position="248"/>
        <end position="292"/>
    </location>
</feature>
<evidence type="ECO:0000256" key="6">
    <source>
        <dbReference type="ARBA" id="ARBA00023015"/>
    </source>
</evidence>
<evidence type="ECO:0000313" key="15">
    <source>
        <dbReference type="Proteomes" id="UP000728185"/>
    </source>
</evidence>
<dbReference type="OrthoDB" id="515401at2759"/>
<gene>
    <name evidence="14" type="ORF">FBUS_01480</name>
</gene>
<dbReference type="PRINTS" id="PR00619">
    <property type="entry name" value="GATAZNFINGER"/>
</dbReference>
<evidence type="ECO:0000256" key="12">
    <source>
        <dbReference type="SAM" id="MobiDB-lite"/>
    </source>
</evidence>
<evidence type="ECO:0000313" key="14">
    <source>
        <dbReference type="EMBL" id="KAA0190768.1"/>
    </source>
</evidence>
<dbReference type="Pfam" id="PF00320">
    <property type="entry name" value="GATA"/>
    <property type="match status" value="2"/>
</dbReference>
<dbReference type="SMART" id="SM00401">
    <property type="entry name" value="ZnF_GATA"/>
    <property type="match status" value="2"/>
</dbReference>
<comment type="caution">
    <text evidence="14">The sequence shown here is derived from an EMBL/GenBank/DDBJ whole genome shotgun (WGS) entry which is preliminary data.</text>
</comment>
<keyword evidence="10" id="KW-0539">Nucleus</keyword>
<evidence type="ECO:0000259" key="13">
    <source>
        <dbReference type="PROSITE" id="PS50114"/>
    </source>
</evidence>
<dbReference type="InterPro" id="IPR039355">
    <property type="entry name" value="Transcription_factor_GATA"/>
</dbReference>
<feature type="compositionally biased region" description="Polar residues" evidence="12">
    <location>
        <begin position="109"/>
        <end position="123"/>
    </location>
</feature>
<dbReference type="InterPro" id="IPR000679">
    <property type="entry name" value="Znf_GATA"/>
</dbReference>
<comment type="subcellular location">
    <subcellularLocation>
        <location evidence="1">Nucleus</location>
    </subcellularLocation>
</comment>
<dbReference type="GO" id="GO:0045165">
    <property type="term" value="P:cell fate commitment"/>
    <property type="evidence" value="ECO:0007669"/>
    <property type="project" value="TreeGrafter"/>
</dbReference>
<dbReference type="InterPro" id="IPR013088">
    <property type="entry name" value="Znf_NHR/GATA"/>
</dbReference>
<dbReference type="AlphaFoldDB" id="A0A8E0RW19"/>
<feature type="region of interest" description="Disordered" evidence="12">
    <location>
        <begin position="99"/>
        <end position="133"/>
    </location>
</feature>
<dbReference type="Proteomes" id="UP000728185">
    <property type="component" value="Unassembled WGS sequence"/>
</dbReference>
<evidence type="ECO:0000256" key="7">
    <source>
        <dbReference type="ARBA" id="ARBA00023125"/>
    </source>
</evidence>
<organism evidence="14 15">
    <name type="scientific">Fasciolopsis buskii</name>
    <dbReference type="NCBI Taxonomy" id="27845"/>
    <lineage>
        <taxon>Eukaryota</taxon>
        <taxon>Metazoa</taxon>
        <taxon>Spiralia</taxon>
        <taxon>Lophotrochozoa</taxon>
        <taxon>Platyhelminthes</taxon>
        <taxon>Trematoda</taxon>
        <taxon>Digenea</taxon>
        <taxon>Plagiorchiida</taxon>
        <taxon>Echinostomata</taxon>
        <taxon>Echinostomatoidea</taxon>
        <taxon>Fasciolidae</taxon>
        <taxon>Fasciolopsis</taxon>
    </lineage>
</organism>
<keyword evidence="2" id="KW-0479">Metal-binding</keyword>
<dbReference type="PROSITE" id="PS00344">
    <property type="entry name" value="GATA_ZN_FINGER_1"/>
    <property type="match status" value="2"/>
</dbReference>
<evidence type="ECO:0000256" key="11">
    <source>
        <dbReference type="PROSITE-ProRule" id="PRU00094"/>
    </source>
</evidence>
<dbReference type="PANTHER" id="PTHR10071:SF281">
    <property type="entry name" value="BOX A-BINDING FACTOR-RELATED"/>
    <property type="match status" value="1"/>
</dbReference>
<keyword evidence="15" id="KW-1185">Reference proteome</keyword>
<dbReference type="FunFam" id="3.30.50.10:FF:000032">
    <property type="entry name" value="Transcription factor GATA-3"/>
    <property type="match status" value="1"/>
</dbReference>
<dbReference type="EMBL" id="LUCM01006787">
    <property type="protein sequence ID" value="KAA0190768.1"/>
    <property type="molecule type" value="Genomic_DNA"/>
</dbReference>
<dbReference type="CDD" id="cd00202">
    <property type="entry name" value="ZnF_GATA"/>
    <property type="match status" value="2"/>
</dbReference>
<name>A0A8E0RW19_9TREM</name>
<reference evidence="14" key="1">
    <citation type="submission" date="2019-05" db="EMBL/GenBank/DDBJ databases">
        <title>Annotation for the trematode Fasciolopsis buski.</title>
        <authorList>
            <person name="Choi Y.-J."/>
        </authorList>
    </citation>
    <scope>NUCLEOTIDE SEQUENCE</scope>
    <source>
        <strain evidence="14">HT</strain>
        <tissue evidence="14">Whole worm</tissue>
    </source>
</reference>
<dbReference type="SUPFAM" id="SSF57716">
    <property type="entry name" value="Glucocorticoid receptor-like (DNA-binding domain)"/>
    <property type="match status" value="2"/>
</dbReference>